<gene>
    <name evidence="1" type="ORF">SAOR_00775</name>
</gene>
<organism evidence="1 2">
    <name type="scientific">Salinisphaera orenii MK-B5</name>
    <dbReference type="NCBI Taxonomy" id="856730"/>
    <lineage>
        <taxon>Bacteria</taxon>
        <taxon>Pseudomonadati</taxon>
        <taxon>Pseudomonadota</taxon>
        <taxon>Gammaproteobacteria</taxon>
        <taxon>Salinisphaerales</taxon>
        <taxon>Salinisphaeraceae</taxon>
        <taxon>Salinisphaera</taxon>
    </lineage>
</organism>
<dbReference type="EMBL" id="AYKH01000001">
    <property type="protein sequence ID" value="ROO30583.1"/>
    <property type="molecule type" value="Genomic_DNA"/>
</dbReference>
<protein>
    <submittedName>
        <fullName evidence="1">Uncharacterized protein</fullName>
    </submittedName>
</protein>
<proteinExistence type="predicted"/>
<dbReference type="Proteomes" id="UP000283993">
    <property type="component" value="Unassembled WGS sequence"/>
</dbReference>
<dbReference type="AlphaFoldDB" id="A0A423PYI5"/>
<accession>A0A423PYI5</accession>
<reference evidence="1 2" key="1">
    <citation type="submission" date="2013-10" db="EMBL/GenBank/DDBJ databases">
        <title>Salinisphaera orenii MK-B5 Genome Sequencing.</title>
        <authorList>
            <person name="Lai Q."/>
            <person name="Li C."/>
            <person name="Shao Z."/>
        </authorList>
    </citation>
    <scope>NUCLEOTIDE SEQUENCE [LARGE SCALE GENOMIC DNA]</scope>
    <source>
        <strain evidence="1 2">MK-B5</strain>
    </source>
</reference>
<sequence>MILALLLPPEPGVGMDTNAVKSRMETLRERLSDLRGYL</sequence>
<evidence type="ECO:0000313" key="1">
    <source>
        <dbReference type="EMBL" id="ROO30583.1"/>
    </source>
</evidence>
<name>A0A423PYI5_9GAMM</name>
<comment type="caution">
    <text evidence="1">The sequence shown here is derived from an EMBL/GenBank/DDBJ whole genome shotgun (WGS) entry which is preliminary data.</text>
</comment>
<keyword evidence="2" id="KW-1185">Reference proteome</keyword>
<evidence type="ECO:0000313" key="2">
    <source>
        <dbReference type="Proteomes" id="UP000283993"/>
    </source>
</evidence>